<dbReference type="OrthoDB" id="375602at2157"/>
<gene>
    <name evidence="1" type="ORF">BVU17_15890</name>
</gene>
<accession>A0A2H5A2U7</accession>
<dbReference type="KEGG" id="hta:BVU17_15890"/>
<dbReference type="AlphaFoldDB" id="A0A2H5A2U7"/>
<dbReference type="Proteomes" id="UP000242917">
    <property type="component" value="Chromosome II"/>
</dbReference>
<reference evidence="1 2" key="1">
    <citation type="submission" date="2017-01" db="EMBL/GenBank/DDBJ databases">
        <title>A Red Light-Sensitive Sensory Rhodopsin I From Haloarcula taiwanensis, A New Haloarchaeon Isolated From Taiwan.</title>
        <authorList>
            <person name="Yang C.-S."/>
            <person name="Han Y.-A."/>
            <person name="Chen P.-C."/>
            <person name="Ng W.V."/>
            <person name="Chen T.-W."/>
        </authorList>
    </citation>
    <scope>NUCLEOTIDE SEQUENCE [LARGE SCALE GENOMIC DNA]</scope>
    <source>
        <strain evidence="1 2">Taiwanensis</strain>
    </source>
</reference>
<sequence>MGHFHIISPGGERYEYQRVSVTATDDSMRFSVDGEWANRPESIAGIGCDGWTDTSSAQLCVLETWLANESGQPRTVTIDRTDKYWTAGQPYAVHGGQFYERTQTTHRASETVPEGQVRVTLTPHSAMQTLDAIAVPIERAPPELARVIQRDSFTTDHYVHGAEIDTDLPSVSADEYDDGGMIVETDDGFAVVTTSYSPGKPVIQFVASVLQWLLGLGLVAAGGHRYLTHL</sequence>
<protein>
    <submittedName>
        <fullName evidence="1">Uncharacterized protein</fullName>
    </submittedName>
</protein>
<name>A0A2H5A2U7_9EURY</name>
<organism evidence="1 2">
    <name type="scientific">Haloarcula taiwanensis</name>
    <dbReference type="NCBI Taxonomy" id="1932004"/>
    <lineage>
        <taxon>Archaea</taxon>
        <taxon>Methanobacteriati</taxon>
        <taxon>Methanobacteriota</taxon>
        <taxon>Stenosarchaea group</taxon>
        <taxon>Halobacteria</taxon>
        <taxon>Halobacteriales</taxon>
        <taxon>Haloarculaceae</taxon>
        <taxon>Haloarcula</taxon>
    </lineage>
</organism>
<evidence type="ECO:0000313" key="2">
    <source>
        <dbReference type="Proteomes" id="UP000242917"/>
    </source>
</evidence>
<evidence type="ECO:0000313" key="1">
    <source>
        <dbReference type="EMBL" id="AUG49068.1"/>
    </source>
</evidence>
<dbReference type="EMBL" id="CP019155">
    <property type="protein sequence ID" value="AUG49068.1"/>
    <property type="molecule type" value="Genomic_DNA"/>
</dbReference>
<proteinExistence type="predicted"/>
<keyword evidence="2" id="KW-1185">Reference proteome</keyword>